<gene>
    <name evidence="2" type="ORF">CKAH01_05979</name>
</gene>
<dbReference type="Proteomes" id="UP001281614">
    <property type="component" value="Unassembled WGS sequence"/>
</dbReference>
<comment type="caution">
    <text evidence="2">The sequence shown here is derived from an EMBL/GenBank/DDBJ whole genome shotgun (WGS) entry which is preliminary data.</text>
</comment>
<feature type="transmembrane region" description="Helical" evidence="1">
    <location>
        <begin position="121"/>
        <end position="141"/>
    </location>
</feature>
<accession>A0AAD9YCC6</accession>
<keyword evidence="1" id="KW-1133">Transmembrane helix</keyword>
<keyword evidence="1" id="KW-0472">Membrane</keyword>
<protein>
    <submittedName>
        <fullName evidence="2">Uncharacterized protein</fullName>
    </submittedName>
</protein>
<evidence type="ECO:0000313" key="2">
    <source>
        <dbReference type="EMBL" id="KAK2754965.1"/>
    </source>
</evidence>
<name>A0AAD9YCC6_COLKA</name>
<dbReference type="EMBL" id="VYYT01000223">
    <property type="protein sequence ID" value="KAK2754965.1"/>
    <property type="molecule type" value="Genomic_DNA"/>
</dbReference>
<evidence type="ECO:0000256" key="1">
    <source>
        <dbReference type="SAM" id="Phobius"/>
    </source>
</evidence>
<keyword evidence="3" id="KW-1185">Reference proteome</keyword>
<sequence>MASCGLAGQVDASTLSAGALSVLEIKNRRARDVKFGCMNAGAEAEWVGPQGRTVAGNPVHGRRTASHDGAFSHTRFPSLGDEHRRRCSWVEGRTGRGGSFKKGACGLRAAFRGGTHAFRRVLTTASCSIIHSFCLFFFFFFD</sequence>
<proteinExistence type="predicted"/>
<dbReference type="AlphaFoldDB" id="A0AAD9YCC6"/>
<organism evidence="2 3">
    <name type="scientific">Colletotrichum kahawae</name>
    <name type="common">Coffee berry disease fungus</name>
    <dbReference type="NCBI Taxonomy" id="34407"/>
    <lineage>
        <taxon>Eukaryota</taxon>
        <taxon>Fungi</taxon>
        <taxon>Dikarya</taxon>
        <taxon>Ascomycota</taxon>
        <taxon>Pezizomycotina</taxon>
        <taxon>Sordariomycetes</taxon>
        <taxon>Hypocreomycetidae</taxon>
        <taxon>Glomerellales</taxon>
        <taxon>Glomerellaceae</taxon>
        <taxon>Colletotrichum</taxon>
        <taxon>Colletotrichum gloeosporioides species complex</taxon>
    </lineage>
</organism>
<reference evidence="2" key="1">
    <citation type="submission" date="2023-02" db="EMBL/GenBank/DDBJ databases">
        <title>Colletotrichum kahawae CIFC_Que2 genome sequencing and assembly.</title>
        <authorList>
            <person name="Baroncelli R."/>
        </authorList>
    </citation>
    <scope>NUCLEOTIDE SEQUENCE</scope>
    <source>
        <strain evidence="2">CIFC_Que2</strain>
    </source>
</reference>
<keyword evidence="1" id="KW-0812">Transmembrane</keyword>
<evidence type="ECO:0000313" key="3">
    <source>
        <dbReference type="Proteomes" id="UP001281614"/>
    </source>
</evidence>